<evidence type="ECO:0000256" key="1">
    <source>
        <dbReference type="SAM" id="MobiDB-lite"/>
    </source>
</evidence>
<evidence type="ECO:0000256" key="2">
    <source>
        <dbReference type="SAM" id="SignalP"/>
    </source>
</evidence>
<feature type="chain" id="PRO_5039124619" description="Ig-like domain repeat protein" evidence="2">
    <location>
        <begin position="35"/>
        <end position="174"/>
    </location>
</feature>
<protein>
    <recommendedName>
        <fullName evidence="5">Ig-like domain repeat protein</fullName>
    </recommendedName>
</protein>
<dbReference type="AlphaFoldDB" id="A0A7K1UT20"/>
<proteinExistence type="predicted"/>
<name>A0A7K1UT20_9NOCA</name>
<accession>A0A7K1UT20</accession>
<reference evidence="3 4" key="1">
    <citation type="submission" date="2019-12" db="EMBL/GenBank/DDBJ databases">
        <title>Nocardia sp. nov. ET3-3 isolated from soil.</title>
        <authorList>
            <person name="Kanchanasin P."/>
            <person name="Tanasupawat S."/>
            <person name="Yuki M."/>
            <person name="Kudo T."/>
        </authorList>
    </citation>
    <scope>NUCLEOTIDE SEQUENCE [LARGE SCALE GENOMIC DNA]</scope>
    <source>
        <strain evidence="3 4">ET3-3</strain>
    </source>
</reference>
<dbReference type="RefSeq" id="WP_157386819.1">
    <property type="nucleotide sequence ID" value="NZ_WRPP01000001.1"/>
</dbReference>
<feature type="region of interest" description="Disordered" evidence="1">
    <location>
        <begin position="145"/>
        <end position="174"/>
    </location>
</feature>
<keyword evidence="4" id="KW-1185">Reference proteome</keyword>
<dbReference type="EMBL" id="WRPP01000001">
    <property type="protein sequence ID" value="MVU77490.1"/>
    <property type="molecule type" value="Genomic_DNA"/>
</dbReference>
<dbReference type="Proteomes" id="UP000466794">
    <property type="component" value="Unassembled WGS sequence"/>
</dbReference>
<sequence>MRIESRAIRRIGWAATTLASAAALTTLTAPAALANVGPITIADCAPSDNDPCPSVSPLVAGHQYKVTSPANQSMQLLPFLATAGTTVNFYDNGQCIASGPAPTGMGVAGFYWMDVTVYWVPTAGTHTIKVTQGTESTSATVNVTAAPAGSTPAQPPKQPGCGGGGSIGSGSASI</sequence>
<evidence type="ECO:0000313" key="3">
    <source>
        <dbReference type="EMBL" id="MVU77490.1"/>
    </source>
</evidence>
<organism evidence="3 4">
    <name type="scientific">Nocardia terrae</name>
    <dbReference type="NCBI Taxonomy" id="2675851"/>
    <lineage>
        <taxon>Bacteria</taxon>
        <taxon>Bacillati</taxon>
        <taxon>Actinomycetota</taxon>
        <taxon>Actinomycetes</taxon>
        <taxon>Mycobacteriales</taxon>
        <taxon>Nocardiaceae</taxon>
        <taxon>Nocardia</taxon>
    </lineage>
</organism>
<gene>
    <name evidence="3" type="ORF">GPX89_09545</name>
</gene>
<keyword evidence="2" id="KW-0732">Signal</keyword>
<comment type="caution">
    <text evidence="3">The sequence shown here is derived from an EMBL/GenBank/DDBJ whole genome shotgun (WGS) entry which is preliminary data.</text>
</comment>
<evidence type="ECO:0008006" key="5">
    <source>
        <dbReference type="Google" id="ProtNLM"/>
    </source>
</evidence>
<feature type="signal peptide" evidence="2">
    <location>
        <begin position="1"/>
        <end position="34"/>
    </location>
</feature>
<evidence type="ECO:0000313" key="4">
    <source>
        <dbReference type="Proteomes" id="UP000466794"/>
    </source>
</evidence>